<organism evidence="1 2">
    <name type="scientific">Helicobacter cinaedi CCUG 18818 = ATCC BAA-847</name>
    <dbReference type="NCBI Taxonomy" id="537971"/>
    <lineage>
        <taxon>Bacteria</taxon>
        <taxon>Pseudomonadati</taxon>
        <taxon>Campylobacterota</taxon>
        <taxon>Epsilonproteobacteria</taxon>
        <taxon>Campylobacterales</taxon>
        <taxon>Helicobacteraceae</taxon>
        <taxon>Helicobacter</taxon>
    </lineage>
</organism>
<dbReference type="EMBL" id="DS990392">
    <property type="protein sequence ID" value="EFR46449.1"/>
    <property type="molecule type" value="Genomic_DNA"/>
</dbReference>
<evidence type="ECO:0000313" key="1">
    <source>
        <dbReference type="EMBL" id="EFR46449.1"/>
    </source>
</evidence>
<dbReference type="Proteomes" id="UP000005755">
    <property type="component" value="Unassembled WGS sequence"/>
</dbReference>
<proteinExistence type="predicted"/>
<evidence type="ECO:0000313" key="2">
    <source>
        <dbReference type="Proteomes" id="UP000005755"/>
    </source>
</evidence>
<name>A0ABN0BA57_9HELI</name>
<accession>A0ABN0BA57</accession>
<sequence>MLKKMCGGGGQPYSLESSSFIQTSLFHTYIQNIQTQFVKQGSKNIIFSLFFYLLEPRTCQELSFIKKSSVSKNYGQKHTFTFVLSSHSIYLPLFLFRLLWLSYIYEKW</sequence>
<reference evidence="2" key="1">
    <citation type="journal article" date="2014" name="Genome Announc.">
        <title>Draft genome sequences of six enterohepatic helicobacter species isolated from humans and one from rhesus macaques.</title>
        <authorList>
            <person name="Shen Z."/>
            <person name="Sheh A."/>
            <person name="Young S.K."/>
            <person name="Abouelliel A."/>
            <person name="Ward D.V."/>
            <person name="Earl A.M."/>
            <person name="Fox J.G."/>
        </authorList>
    </citation>
    <scope>NUCLEOTIDE SEQUENCE [LARGE SCALE GENOMIC DNA]</scope>
    <source>
        <strain evidence="2">CCUG 18818</strain>
    </source>
</reference>
<protein>
    <submittedName>
        <fullName evidence="1">Uncharacterized protein</fullName>
    </submittedName>
</protein>
<keyword evidence="2" id="KW-1185">Reference proteome</keyword>
<gene>
    <name evidence="1" type="ORF">HCCG_00996</name>
</gene>